<accession>A0ABW4PVF1</accession>
<gene>
    <name evidence="9" type="ORF">ACFSDA_06845</name>
</gene>
<dbReference type="InterPro" id="IPR035398">
    <property type="entry name" value="Bac_rhamnosid_C"/>
</dbReference>
<dbReference type="PANTHER" id="PTHR33307:SF6">
    <property type="entry name" value="ALPHA-RHAMNOSIDASE (EUROFUNG)-RELATED"/>
    <property type="match status" value="1"/>
</dbReference>
<organism evidence="9 10">
    <name type="scientific">Brachybacterium rhamnosum</name>
    <dbReference type="NCBI Taxonomy" id="173361"/>
    <lineage>
        <taxon>Bacteria</taxon>
        <taxon>Bacillati</taxon>
        <taxon>Actinomycetota</taxon>
        <taxon>Actinomycetes</taxon>
        <taxon>Micrococcales</taxon>
        <taxon>Dermabacteraceae</taxon>
        <taxon>Brachybacterium</taxon>
    </lineage>
</organism>
<dbReference type="EC" id="3.2.1.40" evidence="2"/>
<evidence type="ECO:0000259" key="5">
    <source>
        <dbReference type="Pfam" id="PF05592"/>
    </source>
</evidence>
<dbReference type="RefSeq" id="WP_343904001.1">
    <property type="nucleotide sequence ID" value="NZ_BAAAIS010000002.1"/>
</dbReference>
<comment type="caution">
    <text evidence="9">The sequence shown here is derived from an EMBL/GenBank/DDBJ whole genome shotgun (WGS) entry which is preliminary data.</text>
</comment>
<evidence type="ECO:0000256" key="4">
    <source>
        <dbReference type="SAM" id="MobiDB-lite"/>
    </source>
</evidence>
<dbReference type="InterPro" id="IPR008902">
    <property type="entry name" value="Rhamnosid_concanavalin"/>
</dbReference>
<protein>
    <recommendedName>
        <fullName evidence="2">alpha-L-rhamnosidase</fullName>
        <ecNumber evidence="2">3.2.1.40</ecNumber>
    </recommendedName>
</protein>
<dbReference type="Pfam" id="PF17389">
    <property type="entry name" value="Bac_rhamnosid6H"/>
    <property type="match status" value="1"/>
</dbReference>
<keyword evidence="3 9" id="KW-0378">Hydrolase</keyword>
<sequence length="778" mass="83607">MTPSPTATTPATPSTTAGPDTAARSLETATAITAAGTDGRTPVLATRFTAGADAAGSGAPAIARAELIATAHGVYEARIDGRPVSSSVLDPGWTVYESRLQVQRFDVTELLRPGTEQELAVTLGRGWWNGDLGFENAHANYGDQQALLASLEITFADGTVQRIDTDASWTATDSPITFATLYDGQREDRRLTPGDPRPVETAQIDRGTLIEQASPLIVRHESRRPEKIWTSPSGRTLLDFGQNLVGWLRFTVTGPAGTEITLRHAEVLEHDELGTRPLRAAEATDRIVLAGNPAGETFEPTLTFHGFRYAEITGWPGELAPEDVEAVVVGSDLRRTGWFESSHAGVNQLISNSIWSQRGNFLAVPTDCPQRDERLGWTGDIAAFAATAAYQFDVQDFLHNWLLDLRAETAANPDGWVPFVIPDLLKLASFPKEADVEAAEAWKGATAIWGDAAVWVAQALWTAYGDLDQLRGQYPGMVLHLESVEKALSPSGLWDQGFQFGDWLDPDAPPEDAAAAKADRYVVATACLVRSARFAAEAAALIGEEAGARRWQELADRTLAAFTEAYVQEDGTITSDCATVYALAIAFDLLDPATREKAAARLVEVVRAAEYKVSTGFAGTPFVTWALSETGHTEDAFRLLLEEGCPSWLYPVSMGATTIWERWDSMLPDGTINPGEMTSFNHYALGAVADWIYQVVLGIRPAAPGHAEVLLQPTPGPGIDWATGAYDSAHGRIEVEWSAAEGGFSLAATIPAGVPARVVLPDGSEQQVVGTGERVTLA</sequence>
<feature type="region of interest" description="Disordered" evidence="4">
    <location>
        <begin position="1"/>
        <end position="21"/>
    </location>
</feature>
<dbReference type="InterPro" id="IPR012341">
    <property type="entry name" value="6hp_glycosidase-like_sf"/>
</dbReference>
<dbReference type="Proteomes" id="UP001597280">
    <property type="component" value="Unassembled WGS sequence"/>
</dbReference>
<evidence type="ECO:0000313" key="10">
    <source>
        <dbReference type="Proteomes" id="UP001597280"/>
    </source>
</evidence>
<keyword evidence="10" id="KW-1185">Reference proteome</keyword>
<feature type="domain" description="Bacterial alpha-L-rhamnosidase N-terminal" evidence="6">
    <location>
        <begin position="62"/>
        <end position="213"/>
    </location>
</feature>
<evidence type="ECO:0000259" key="7">
    <source>
        <dbReference type="Pfam" id="PF17389"/>
    </source>
</evidence>
<proteinExistence type="predicted"/>
<dbReference type="Gene3D" id="1.50.10.10">
    <property type="match status" value="1"/>
</dbReference>
<dbReference type="EMBL" id="JBHUFL010000002">
    <property type="protein sequence ID" value="MFD1834793.1"/>
    <property type="molecule type" value="Genomic_DNA"/>
</dbReference>
<evidence type="ECO:0000256" key="2">
    <source>
        <dbReference type="ARBA" id="ARBA00012652"/>
    </source>
</evidence>
<reference evidence="10" key="1">
    <citation type="journal article" date="2019" name="Int. J. Syst. Evol. Microbiol.">
        <title>The Global Catalogue of Microorganisms (GCM) 10K type strain sequencing project: providing services to taxonomists for standard genome sequencing and annotation.</title>
        <authorList>
            <consortium name="The Broad Institute Genomics Platform"/>
            <consortium name="The Broad Institute Genome Sequencing Center for Infectious Disease"/>
            <person name="Wu L."/>
            <person name="Ma J."/>
        </authorList>
    </citation>
    <scope>NUCLEOTIDE SEQUENCE [LARGE SCALE GENOMIC DNA]</scope>
    <source>
        <strain evidence="10">JCM 11650</strain>
    </source>
</reference>
<evidence type="ECO:0000259" key="8">
    <source>
        <dbReference type="Pfam" id="PF17390"/>
    </source>
</evidence>
<comment type="catalytic activity">
    <reaction evidence="1">
        <text>Hydrolysis of terminal non-reducing alpha-L-rhamnose residues in alpha-L-rhamnosides.</text>
        <dbReference type="EC" id="3.2.1.40"/>
    </reaction>
</comment>
<dbReference type="InterPro" id="IPR008928">
    <property type="entry name" value="6-hairpin_glycosidase_sf"/>
</dbReference>
<dbReference type="InterPro" id="IPR035396">
    <property type="entry name" value="Bac_rhamnosid6H"/>
</dbReference>
<name>A0ABW4PVF1_9MICO</name>
<dbReference type="Gene3D" id="2.60.120.260">
    <property type="entry name" value="Galactose-binding domain-like"/>
    <property type="match status" value="2"/>
</dbReference>
<dbReference type="Pfam" id="PF17390">
    <property type="entry name" value="Bac_rhamnosid_C"/>
    <property type="match status" value="1"/>
</dbReference>
<evidence type="ECO:0000313" key="9">
    <source>
        <dbReference type="EMBL" id="MFD1834793.1"/>
    </source>
</evidence>
<evidence type="ECO:0000259" key="6">
    <source>
        <dbReference type="Pfam" id="PF08531"/>
    </source>
</evidence>
<dbReference type="PANTHER" id="PTHR33307">
    <property type="entry name" value="ALPHA-RHAMNOSIDASE (EUROFUNG)"/>
    <property type="match status" value="1"/>
</dbReference>
<evidence type="ECO:0000256" key="1">
    <source>
        <dbReference type="ARBA" id="ARBA00001445"/>
    </source>
</evidence>
<feature type="domain" description="Alpha-L-rhamnosidase six-hairpin glycosidase" evidence="7">
    <location>
        <begin position="334"/>
        <end position="696"/>
    </location>
</feature>
<dbReference type="Pfam" id="PF08531">
    <property type="entry name" value="Bac_rhamnosid_N"/>
    <property type="match status" value="1"/>
</dbReference>
<evidence type="ECO:0000256" key="3">
    <source>
        <dbReference type="ARBA" id="ARBA00022801"/>
    </source>
</evidence>
<dbReference type="SUPFAM" id="SSF48208">
    <property type="entry name" value="Six-hairpin glycosidases"/>
    <property type="match status" value="1"/>
</dbReference>
<dbReference type="Gene3D" id="2.60.420.10">
    <property type="entry name" value="Maltose phosphorylase, domain 3"/>
    <property type="match status" value="1"/>
</dbReference>
<dbReference type="Pfam" id="PF05592">
    <property type="entry name" value="Bac_rhamnosid"/>
    <property type="match status" value="1"/>
</dbReference>
<feature type="domain" description="Alpha-L-rhamnosidase C-terminal" evidence="8">
    <location>
        <begin position="698"/>
        <end position="772"/>
    </location>
</feature>
<dbReference type="InterPro" id="IPR016007">
    <property type="entry name" value="Alpha_rhamnosid"/>
</dbReference>
<feature type="domain" description="Alpha-L-rhamnosidase concanavalin-like" evidence="5">
    <location>
        <begin position="231"/>
        <end position="329"/>
    </location>
</feature>
<dbReference type="InterPro" id="IPR013737">
    <property type="entry name" value="Bac_rhamnosid_N"/>
</dbReference>
<dbReference type="GO" id="GO:0016787">
    <property type="term" value="F:hydrolase activity"/>
    <property type="evidence" value="ECO:0007669"/>
    <property type="project" value="UniProtKB-KW"/>
</dbReference>